<dbReference type="SUPFAM" id="SSF90209">
    <property type="entry name" value="Ran binding protein zinc finger-like"/>
    <property type="match status" value="1"/>
</dbReference>
<keyword evidence="3" id="KW-0862">Zinc</keyword>
<evidence type="ECO:0000313" key="8">
    <source>
        <dbReference type="Proteomes" id="UP001159428"/>
    </source>
</evidence>
<dbReference type="PANTHER" id="PTHR15326:SF2">
    <property type="entry name" value="PROTEIN TAMOZHENNIC"/>
    <property type="match status" value="1"/>
</dbReference>
<evidence type="ECO:0000256" key="1">
    <source>
        <dbReference type="ARBA" id="ARBA00022723"/>
    </source>
</evidence>
<dbReference type="GO" id="GO:0005737">
    <property type="term" value="C:cytoplasm"/>
    <property type="evidence" value="ECO:0007669"/>
    <property type="project" value="TreeGrafter"/>
</dbReference>
<evidence type="ECO:0000313" key="7">
    <source>
        <dbReference type="EMBL" id="CAH3042352.1"/>
    </source>
</evidence>
<feature type="compositionally biased region" description="Basic and acidic residues" evidence="5">
    <location>
        <begin position="555"/>
        <end position="565"/>
    </location>
</feature>
<evidence type="ECO:0000256" key="4">
    <source>
        <dbReference type="PROSITE-ProRule" id="PRU00322"/>
    </source>
</evidence>
<evidence type="ECO:0000256" key="5">
    <source>
        <dbReference type="SAM" id="MobiDB-lite"/>
    </source>
</evidence>
<feature type="region of interest" description="Disordered" evidence="5">
    <location>
        <begin position="310"/>
        <end position="344"/>
    </location>
</feature>
<dbReference type="EMBL" id="CALNXJ010000006">
    <property type="protein sequence ID" value="CAH3042352.1"/>
    <property type="molecule type" value="Genomic_DNA"/>
</dbReference>
<gene>
    <name evidence="7" type="ORF">PMEA_00028779</name>
</gene>
<feature type="compositionally biased region" description="Polar residues" evidence="5">
    <location>
        <begin position="611"/>
        <end position="625"/>
    </location>
</feature>
<dbReference type="PANTHER" id="PTHR15326">
    <property type="entry name" value="SPERMATOGENESIS-ASSOCIATED PROTEIN 2/TAMOZHENNIC"/>
    <property type="match status" value="1"/>
</dbReference>
<feature type="compositionally biased region" description="Polar residues" evidence="5">
    <location>
        <begin position="586"/>
        <end position="601"/>
    </location>
</feature>
<dbReference type="InterPro" id="IPR048839">
    <property type="entry name" value="SPATA2_PUB-like"/>
</dbReference>
<accession>A0AAU9W2P2</accession>
<evidence type="ECO:0000256" key="2">
    <source>
        <dbReference type="ARBA" id="ARBA00022771"/>
    </source>
</evidence>
<keyword evidence="2 4" id="KW-0863">Zinc-finger</keyword>
<feature type="compositionally biased region" description="Polar residues" evidence="5">
    <location>
        <begin position="216"/>
        <end position="226"/>
    </location>
</feature>
<reference evidence="7 8" key="1">
    <citation type="submission" date="2022-05" db="EMBL/GenBank/DDBJ databases">
        <authorList>
            <consortium name="Genoscope - CEA"/>
            <person name="William W."/>
        </authorList>
    </citation>
    <scope>NUCLEOTIDE SEQUENCE [LARGE SCALE GENOMIC DNA]</scope>
</reference>
<evidence type="ECO:0000259" key="6">
    <source>
        <dbReference type="PROSITE" id="PS50199"/>
    </source>
</evidence>
<dbReference type="PROSITE" id="PS01358">
    <property type="entry name" value="ZF_RANBP2_1"/>
    <property type="match status" value="1"/>
</dbReference>
<evidence type="ECO:0000256" key="3">
    <source>
        <dbReference type="ARBA" id="ARBA00022833"/>
    </source>
</evidence>
<protein>
    <recommendedName>
        <fullName evidence="6">RanBP2-type domain-containing protein</fullName>
    </recommendedName>
</protein>
<dbReference type="SMART" id="SM00547">
    <property type="entry name" value="ZnF_RBZ"/>
    <property type="match status" value="2"/>
</dbReference>
<dbReference type="Proteomes" id="UP001159428">
    <property type="component" value="Unassembled WGS sequence"/>
</dbReference>
<sequence>MDWRSLPNQYIEYHSNDANETKEKVLVRNSKEFLSTSEPGYRFAPEVKFYDDVERIAQKFESDEDFFKMMKAGINSLEKCGVNLWRFPWCKEYHTVKLYTEFLKNIEKQLKDKEFIFSVLKFLGYTERDEHKVYIKDSGRRNPIWASFNLFLLQVELQIMEEIQSQNSSRNIPSKEIVRARSKRRTVEEAIRYLDLKFSSKQPELDKRQGDDVSSYGLTRGTSNSGAVGASNRSDEHTVRNGYVPTAQLPHHKLPLGGVDWEQITDNVLYGVNPEESQPERASVYNWEVHDQTSLSSRYPCRCDDFRRSATTREKTGSSQHVTTPPTGRPQYSVNTKEGQQHDADSSYYTFHQLGVPRCPCLTNVGVKDPEVTGNSQHVTTPPTGRPQYSANTKEGQQHDADSSYYTFHQLGVPRCPCLTNVGVKDSEVTVQPALLNNGHSFNSSARAGASVHGINTRYANFGCNIGSDSQNIGCSGSYKSLSTKEGERRFEDRLPIIQETYISRSSKGLIGLEGETHVRSSNHFSSNDEPSNVSKAAKAPQQQKNMSSGHRRQEHIPSAEEAAKSRQAHRSQVNIESPVAPTGVFNVSSGATVQNRTNGDSTRKVDGSACHSSPFQVQNPTQDSVKGPQTGAVSVAQTTLPHEARAVEQAKKVENGLCEHCLLPASCICRSCHQLVCGKCKKVYSVDICAVTKGEHEFANLKASEGKGKDEQGIGISGEEWSCLRCTYVNPVENKICAICSTTRGLGAVELSKPGSRVCSSCTFHNKENAKICSACFRHLDLNFFETKI</sequence>
<feature type="compositionally biased region" description="Polar residues" evidence="5">
    <location>
        <begin position="520"/>
        <end position="549"/>
    </location>
</feature>
<keyword evidence="8" id="KW-1185">Reference proteome</keyword>
<feature type="compositionally biased region" description="Polar residues" evidence="5">
    <location>
        <begin position="317"/>
        <end position="338"/>
    </location>
</feature>
<feature type="region of interest" description="Disordered" evidence="5">
    <location>
        <begin position="520"/>
        <end position="632"/>
    </location>
</feature>
<feature type="region of interest" description="Disordered" evidence="5">
    <location>
        <begin position="205"/>
        <end position="236"/>
    </location>
</feature>
<feature type="domain" description="RanBP2-type" evidence="6">
    <location>
        <begin position="717"/>
        <end position="747"/>
    </location>
</feature>
<organism evidence="7 8">
    <name type="scientific">Pocillopora meandrina</name>
    <dbReference type="NCBI Taxonomy" id="46732"/>
    <lineage>
        <taxon>Eukaryota</taxon>
        <taxon>Metazoa</taxon>
        <taxon>Cnidaria</taxon>
        <taxon>Anthozoa</taxon>
        <taxon>Hexacorallia</taxon>
        <taxon>Scleractinia</taxon>
        <taxon>Astrocoeniina</taxon>
        <taxon>Pocilloporidae</taxon>
        <taxon>Pocillopora</taxon>
    </lineage>
</organism>
<feature type="region of interest" description="Disordered" evidence="5">
    <location>
        <begin position="372"/>
        <end position="395"/>
    </location>
</feature>
<dbReference type="InterPro" id="IPR001876">
    <property type="entry name" value="Znf_RanBP2"/>
</dbReference>
<dbReference type="AlphaFoldDB" id="A0AAU9W2P2"/>
<keyword evidence="1" id="KW-0479">Metal-binding</keyword>
<proteinExistence type="predicted"/>
<dbReference type="Gene3D" id="2.30.30.380">
    <property type="entry name" value="Zn-finger domain of Sec23/24"/>
    <property type="match status" value="1"/>
</dbReference>
<dbReference type="GO" id="GO:0008270">
    <property type="term" value="F:zinc ion binding"/>
    <property type="evidence" value="ECO:0007669"/>
    <property type="project" value="UniProtKB-KW"/>
</dbReference>
<feature type="compositionally biased region" description="Polar residues" evidence="5">
    <location>
        <begin position="373"/>
        <end position="395"/>
    </location>
</feature>
<dbReference type="Pfam" id="PF21388">
    <property type="entry name" value="SPATA2_PUB-like"/>
    <property type="match status" value="1"/>
</dbReference>
<dbReference type="Gene3D" id="1.20.58.2190">
    <property type="match status" value="1"/>
</dbReference>
<name>A0AAU9W2P2_9CNID</name>
<dbReference type="PROSITE" id="PS50199">
    <property type="entry name" value="ZF_RANBP2_2"/>
    <property type="match status" value="1"/>
</dbReference>
<comment type="caution">
    <text evidence="7">The sequence shown here is derived from an EMBL/GenBank/DDBJ whole genome shotgun (WGS) entry which is preliminary data.</text>
</comment>
<dbReference type="InterPro" id="IPR036443">
    <property type="entry name" value="Znf_RanBP2_sf"/>
</dbReference>